<dbReference type="InterPro" id="IPR010252">
    <property type="entry name" value="HutF"/>
</dbReference>
<dbReference type="PANTHER" id="PTHR11271:SF48">
    <property type="entry name" value="AMIDOHYDROLASE-RELATED DOMAIN-CONTAINING PROTEIN"/>
    <property type="match status" value="1"/>
</dbReference>
<dbReference type="InterPro" id="IPR006680">
    <property type="entry name" value="Amidohydro-rel"/>
</dbReference>
<dbReference type="GO" id="GO:0005829">
    <property type="term" value="C:cytosol"/>
    <property type="evidence" value="ECO:0007669"/>
    <property type="project" value="TreeGrafter"/>
</dbReference>
<dbReference type="SUPFAM" id="SSF51338">
    <property type="entry name" value="Composite domain of metallo-dependent hydrolases"/>
    <property type="match status" value="1"/>
</dbReference>
<evidence type="ECO:0000256" key="1">
    <source>
        <dbReference type="ARBA" id="ARBA00001947"/>
    </source>
</evidence>
<evidence type="ECO:0000313" key="8">
    <source>
        <dbReference type="Proteomes" id="UP000446768"/>
    </source>
</evidence>
<comment type="cofactor">
    <cofactor evidence="1">
        <name>Zn(2+)</name>
        <dbReference type="ChEBI" id="CHEBI:29105"/>
    </cofactor>
</comment>
<dbReference type="NCBIfam" id="NF006684">
    <property type="entry name" value="PRK09229.1-5"/>
    <property type="match status" value="1"/>
</dbReference>
<evidence type="ECO:0000256" key="2">
    <source>
        <dbReference type="ARBA" id="ARBA00022723"/>
    </source>
</evidence>
<keyword evidence="3 7" id="KW-0378">Hydrolase</keyword>
<feature type="domain" description="Amidohydrolase-related" evidence="5">
    <location>
        <begin position="47"/>
        <end position="427"/>
    </location>
</feature>
<dbReference type="EC" id="3.5.3.13" evidence="7"/>
<evidence type="ECO:0000259" key="5">
    <source>
        <dbReference type="Pfam" id="PF01979"/>
    </source>
</evidence>
<keyword evidence="2" id="KW-0479">Metal-binding</keyword>
<dbReference type="Pfam" id="PF01979">
    <property type="entry name" value="Amidohydro_1"/>
    <property type="match status" value="1"/>
</dbReference>
<dbReference type="InterPro" id="IPR055156">
    <property type="entry name" value="HutF-like_N"/>
</dbReference>
<protein>
    <submittedName>
        <fullName evidence="7">Formimidoylglutamate deiminase</fullName>
        <ecNumber evidence="7">3.5.3.13</ecNumber>
    </submittedName>
</protein>
<dbReference type="InterPro" id="IPR032466">
    <property type="entry name" value="Metal_Hydrolase"/>
</dbReference>
<dbReference type="GO" id="GO:0050416">
    <property type="term" value="F:formimidoylglutamate deiminase activity"/>
    <property type="evidence" value="ECO:0007669"/>
    <property type="project" value="UniProtKB-EC"/>
</dbReference>
<evidence type="ECO:0000256" key="3">
    <source>
        <dbReference type="ARBA" id="ARBA00022801"/>
    </source>
</evidence>
<name>A0A7X2INY1_9BURK</name>
<dbReference type="PANTHER" id="PTHR11271">
    <property type="entry name" value="GUANINE DEAMINASE"/>
    <property type="match status" value="1"/>
</dbReference>
<keyword evidence="8" id="KW-1185">Reference proteome</keyword>
<proteinExistence type="predicted"/>
<dbReference type="GO" id="GO:0046872">
    <property type="term" value="F:metal ion binding"/>
    <property type="evidence" value="ECO:0007669"/>
    <property type="project" value="UniProtKB-KW"/>
</dbReference>
<keyword evidence="4" id="KW-0862">Zinc</keyword>
<dbReference type="Gene3D" id="3.20.20.140">
    <property type="entry name" value="Metal-dependent hydrolases"/>
    <property type="match status" value="1"/>
</dbReference>
<dbReference type="InterPro" id="IPR011059">
    <property type="entry name" value="Metal-dep_hydrolase_composite"/>
</dbReference>
<evidence type="ECO:0000313" key="7">
    <source>
        <dbReference type="EMBL" id="MRV73360.1"/>
    </source>
</evidence>
<dbReference type="AlphaFoldDB" id="A0A7X2INY1"/>
<dbReference type="RefSeq" id="WP_154375873.1">
    <property type="nucleotide sequence ID" value="NZ_WKJJ01000010.1"/>
</dbReference>
<sequence>MNALFANNALLPSGWARDVLLQWDASGNLSAVTPDAMPADGVESAEYVLPGMVNLHSHAFQRALSGLTEIAGDTKDSFWTWRDLMYRFARNITPGQMEAIAAQLYAECLRHGYTSVCEFHYVHRAPDGALYPRVAQTAESVIDAARNTGIGITMLPVLYSWSGFGDAPLKAEQQRFKTDVGDILAIIGALEPLRSGQVEVGVAPHSLRAASVAQIREVVAALPRSRPVHIHIAEQQGEVQQSLAYSKRRPVEYLYDELEVDARWCLVHATHLVDAEVAAIARSRAVAGICPTTEANLGDGLFPFESFLAQGGVFGVGSDSHVSQSPVEELRWLEYGQRLREQRRNIAVSEGQRHVGEFLWQGALQGGAQAAGRAVGALAAGKRADLIVLDADHPNLYGRAAEEVLGSLVFSGNDNLVKDVMAGGQWVVRGRQHVAQQAIAARFKQTLAELREYR</sequence>
<gene>
    <name evidence="7" type="ORF">GJ700_16740</name>
</gene>
<dbReference type="Gene3D" id="2.30.40.10">
    <property type="entry name" value="Urease, subunit C, domain 1"/>
    <property type="match status" value="1"/>
</dbReference>
<dbReference type="Proteomes" id="UP000446768">
    <property type="component" value="Unassembled WGS sequence"/>
</dbReference>
<organism evidence="7 8">
    <name type="scientific">Pseudoduganella rivuli</name>
    <dbReference type="NCBI Taxonomy" id="2666085"/>
    <lineage>
        <taxon>Bacteria</taxon>
        <taxon>Pseudomonadati</taxon>
        <taxon>Pseudomonadota</taxon>
        <taxon>Betaproteobacteria</taxon>
        <taxon>Burkholderiales</taxon>
        <taxon>Oxalobacteraceae</taxon>
        <taxon>Telluria group</taxon>
        <taxon>Pseudoduganella</taxon>
    </lineage>
</organism>
<feature type="domain" description="Formimidoylglutamate deiminase N-terminal" evidence="6">
    <location>
        <begin position="1"/>
        <end position="41"/>
    </location>
</feature>
<evidence type="ECO:0000259" key="6">
    <source>
        <dbReference type="Pfam" id="PF22429"/>
    </source>
</evidence>
<dbReference type="SUPFAM" id="SSF51556">
    <property type="entry name" value="Metallo-dependent hydrolases"/>
    <property type="match status" value="1"/>
</dbReference>
<accession>A0A7X2INY1</accession>
<dbReference type="NCBIfam" id="NF006681">
    <property type="entry name" value="PRK09229.1-2"/>
    <property type="match status" value="1"/>
</dbReference>
<dbReference type="InterPro" id="IPR051607">
    <property type="entry name" value="Metallo-dep_hydrolases"/>
</dbReference>
<evidence type="ECO:0000256" key="4">
    <source>
        <dbReference type="ARBA" id="ARBA00022833"/>
    </source>
</evidence>
<dbReference type="Pfam" id="PF22429">
    <property type="entry name" value="HutF_N"/>
    <property type="match status" value="1"/>
</dbReference>
<dbReference type="GO" id="GO:0019239">
    <property type="term" value="F:deaminase activity"/>
    <property type="evidence" value="ECO:0007669"/>
    <property type="project" value="TreeGrafter"/>
</dbReference>
<reference evidence="7 8" key="1">
    <citation type="submission" date="2019-11" db="EMBL/GenBank/DDBJ databases">
        <title>Novel species isolated from a subtropical stream in China.</title>
        <authorList>
            <person name="Lu H."/>
        </authorList>
    </citation>
    <scope>NUCLEOTIDE SEQUENCE [LARGE SCALE GENOMIC DNA]</scope>
    <source>
        <strain evidence="7 8">FT92W</strain>
    </source>
</reference>
<dbReference type="EMBL" id="WKJJ01000010">
    <property type="protein sequence ID" value="MRV73360.1"/>
    <property type="molecule type" value="Genomic_DNA"/>
</dbReference>
<dbReference type="NCBIfam" id="TIGR02022">
    <property type="entry name" value="hutF"/>
    <property type="match status" value="1"/>
</dbReference>
<comment type="caution">
    <text evidence="7">The sequence shown here is derived from an EMBL/GenBank/DDBJ whole genome shotgun (WGS) entry which is preliminary data.</text>
</comment>